<dbReference type="HAMAP" id="MF_01367">
    <property type="entry name" value="Ribosomal_uL14"/>
    <property type="match status" value="1"/>
</dbReference>
<dbReference type="Gene3D" id="2.40.150.20">
    <property type="entry name" value="Ribosomal protein L14"/>
    <property type="match status" value="1"/>
</dbReference>
<reference evidence="5" key="1">
    <citation type="journal article" date="2021" name="Genome Biol. Evol.">
        <title>Mitochondrial genome evolution in pelagophyte algae.</title>
        <authorList>
            <person name="Sibbald S.J."/>
            <person name="Lawton M."/>
            <person name="Archibald J.M."/>
        </authorList>
    </citation>
    <scope>NUCLEOTIDE SEQUENCE</scope>
    <source>
        <strain evidence="5">CCMP1756</strain>
    </source>
</reference>
<dbReference type="GO" id="GO:0006412">
    <property type="term" value="P:translation"/>
    <property type="evidence" value="ECO:0007669"/>
    <property type="project" value="InterPro"/>
</dbReference>
<keyword evidence="2 4" id="KW-0689">Ribosomal protein</keyword>
<gene>
    <name evidence="5" type="primary">rpl14</name>
</gene>
<geneLocation type="mitochondrion" evidence="5"/>
<comment type="similarity">
    <text evidence="1 4">Belongs to the universal ribosomal protein uL14 family.</text>
</comment>
<evidence type="ECO:0000256" key="3">
    <source>
        <dbReference type="ARBA" id="ARBA00023274"/>
    </source>
</evidence>
<dbReference type="InterPro" id="IPR000218">
    <property type="entry name" value="Ribosomal_uL14"/>
</dbReference>
<dbReference type="GO" id="GO:0070180">
    <property type="term" value="F:large ribosomal subunit rRNA binding"/>
    <property type="evidence" value="ECO:0007669"/>
    <property type="project" value="TreeGrafter"/>
</dbReference>
<dbReference type="SUPFAM" id="SSF50193">
    <property type="entry name" value="Ribosomal protein L14"/>
    <property type="match status" value="1"/>
</dbReference>
<dbReference type="EMBL" id="MW438349">
    <property type="protein sequence ID" value="QQW50352.1"/>
    <property type="molecule type" value="Genomic_DNA"/>
</dbReference>
<name>A0A7U0QGE5_9STRA</name>
<evidence type="ECO:0000313" key="5">
    <source>
        <dbReference type="EMBL" id="QQW50352.1"/>
    </source>
</evidence>
<dbReference type="SMART" id="SM01374">
    <property type="entry name" value="Ribosomal_L14"/>
    <property type="match status" value="1"/>
</dbReference>
<dbReference type="PANTHER" id="PTHR11761:SF3">
    <property type="entry name" value="LARGE RIBOSOMAL SUBUNIT PROTEIN UL14M"/>
    <property type="match status" value="1"/>
</dbReference>
<keyword evidence="3 4" id="KW-0687">Ribonucleoprotein</keyword>
<sequence>MIQTQTIVDVVDNSGAKSLRCIKVFGGFKKRYGVLGSVIRASIQELRHKSNKKSGFKKGDLVFALVVQVRSKSKRKDGQFFNSFKNSAVIIDKNLKPLSTRILIPICNEFRQKNSAKLVSLAPFIF</sequence>
<evidence type="ECO:0000256" key="1">
    <source>
        <dbReference type="ARBA" id="ARBA00010745"/>
    </source>
</evidence>
<dbReference type="CDD" id="cd00337">
    <property type="entry name" value="Ribosomal_uL14"/>
    <property type="match status" value="1"/>
</dbReference>
<dbReference type="GO" id="GO:0005762">
    <property type="term" value="C:mitochondrial large ribosomal subunit"/>
    <property type="evidence" value="ECO:0007669"/>
    <property type="project" value="TreeGrafter"/>
</dbReference>
<dbReference type="AlphaFoldDB" id="A0A7U0QGE5"/>
<dbReference type="Pfam" id="PF00238">
    <property type="entry name" value="Ribosomal_L14"/>
    <property type="match status" value="1"/>
</dbReference>
<evidence type="ECO:0000256" key="4">
    <source>
        <dbReference type="RuleBase" id="RU003949"/>
    </source>
</evidence>
<organism evidence="5">
    <name type="scientific">Pelagomonas calceolata</name>
    <dbReference type="NCBI Taxonomy" id="35677"/>
    <lineage>
        <taxon>Eukaryota</taxon>
        <taxon>Sar</taxon>
        <taxon>Stramenopiles</taxon>
        <taxon>Ochrophyta</taxon>
        <taxon>Pelagophyceae</taxon>
        <taxon>Pelagomonadales</taxon>
        <taxon>Pelagomonadaceae</taxon>
        <taxon>Pelagomonas</taxon>
    </lineage>
</organism>
<dbReference type="PANTHER" id="PTHR11761">
    <property type="entry name" value="50S/60S RIBOSOMAL PROTEIN L14/L23"/>
    <property type="match status" value="1"/>
</dbReference>
<evidence type="ECO:0000256" key="2">
    <source>
        <dbReference type="ARBA" id="ARBA00022980"/>
    </source>
</evidence>
<dbReference type="InterPro" id="IPR036853">
    <property type="entry name" value="Ribosomal_uL14_sf"/>
</dbReference>
<protein>
    <submittedName>
        <fullName evidence="5">Ribosomal protein L14</fullName>
    </submittedName>
</protein>
<dbReference type="GeneID" id="67154224"/>
<accession>A0A7U0QGE5</accession>
<dbReference type="GO" id="GO:0003735">
    <property type="term" value="F:structural constituent of ribosome"/>
    <property type="evidence" value="ECO:0007669"/>
    <property type="project" value="InterPro"/>
</dbReference>
<keyword evidence="5" id="KW-0496">Mitochondrion</keyword>
<proteinExistence type="inferred from homology"/>
<dbReference type="RefSeq" id="YP_010152704.1">
    <property type="nucleotide sequence ID" value="NC_057168.1"/>
</dbReference>